<organism evidence="1">
    <name type="scientific">Zea mays</name>
    <name type="common">Maize</name>
    <dbReference type="NCBI Taxonomy" id="4577"/>
    <lineage>
        <taxon>Eukaryota</taxon>
        <taxon>Viridiplantae</taxon>
        <taxon>Streptophyta</taxon>
        <taxon>Embryophyta</taxon>
        <taxon>Tracheophyta</taxon>
        <taxon>Spermatophyta</taxon>
        <taxon>Magnoliopsida</taxon>
        <taxon>Liliopsida</taxon>
        <taxon>Poales</taxon>
        <taxon>Poaceae</taxon>
        <taxon>PACMAD clade</taxon>
        <taxon>Panicoideae</taxon>
        <taxon>Andropogonodae</taxon>
        <taxon>Andropogoneae</taxon>
        <taxon>Tripsacinae</taxon>
        <taxon>Zea</taxon>
    </lineage>
</organism>
<name>C4J873_MAIZE</name>
<protein>
    <submittedName>
        <fullName evidence="1">Uncharacterized protein</fullName>
    </submittedName>
</protein>
<sequence>MLARGGEAVSLWLPPPTAGGGGFLGGADRYLTREEHWMNQTLDHFNPTDHRVEPNPGSLQPDGPSAIQTAVLRISPQMYRKIGPFGAR</sequence>
<reference evidence="1" key="1">
    <citation type="journal article" date="2009" name="PLoS Genet.">
        <title>Sequencing, mapping, and analysis of 27,455 maize full-length cDNAs.</title>
        <authorList>
            <person name="Soderlund C."/>
            <person name="Descour A."/>
            <person name="Kudrna D."/>
            <person name="Bomhoff M."/>
            <person name="Boyd L."/>
            <person name="Currie J."/>
            <person name="Angelova A."/>
            <person name="Collura K."/>
            <person name="Wissotski M."/>
            <person name="Ashley E."/>
            <person name="Morrow D."/>
            <person name="Fernandes J."/>
            <person name="Walbot V."/>
            <person name="Yu Y."/>
        </authorList>
    </citation>
    <scope>NUCLEOTIDE SEQUENCE</scope>
    <source>
        <strain evidence="1">B73</strain>
    </source>
</reference>
<accession>C4J873</accession>
<reference evidence="1" key="2">
    <citation type="submission" date="2012-06" db="EMBL/GenBank/DDBJ databases">
        <authorList>
            <person name="Yu Y."/>
            <person name="Currie J."/>
            <person name="Lomeli R."/>
            <person name="Angelova A."/>
            <person name="Collura K."/>
            <person name="Wissotski M."/>
            <person name="Campos D."/>
            <person name="Kudrna D."/>
            <person name="Golser W."/>
            <person name="Ashely E."/>
            <person name="Descour A."/>
            <person name="Fernandes J."/>
            <person name="Soderlund C."/>
            <person name="Walbot V."/>
        </authorList>
    </citation>
    <scope>NUCLEOTIDE SEQUENCE</scope>
    <source>
        <strain evidence="1">B73</strain>
    </source>
</reference>
<dbReference type="ExpressionAtlas" id="C4J873">
    <property type="expression patterns" value="baseline and differential"/>
</dbReference>
<evidence type="ECO:0000313" key="1">
    <source>
        <dbReference type="EMBL" id="ACR37373.1"/>
    </source>
</evidence>
<proteinExistence type="evidence at transcript level"/>
<dbReference type="AlphaFoldDB" id="C4J873"/>
<dbReference type="EMBL" id="BT087020">
    <property type="protein sequence ID" value="ACR37373.1"/>
    <property type="molecule type" value="mRNA"/>
</dbReference>